<accession>A0A2P4Y8K4</accession>
<feature type="region of interest" description="Disordered" evidence="1">
    <location>
        <begin position="182"/>
        <end position="219"/>
    </location>
</feature>
<dbReference type="AlphaFoldDB" id="A0A2P4Y8K4"/>
<dbReference type="InterPro" id="IPR057670">
    <property type="entry name" value="SH3_retrovirus"/>
</dbReference>
<name>A0A2P4Y8K4_9STRA</name>
<proteinExistence type="predicted"/>
<dbReference type="PANTHER" id="PTHR42648">
    <property type="entry name" value="TRANSPOSASE, PUTATIVE-RELATED"/>
    <property type="match status" value="1"/>
</dbReference>
<dbReference type="Proteomes" id="UP000237271">
    <property type="component" value="Unassembled WGS sequence"/>
</dbReference>
<feature type="compositionally biased region" description="Acidic residues" evidence="1">
    <location>
        <begin position="200"/>
        <end position="219"/>
    </location>
</feature>
<protein>
    <submittedName>
        <fullName evidence="3">Transposon Polyprotein integrase</fullName>
    </submittedName>
</protein>
<gene>
    <name evidence="3" type="ORF">PHPALM_8951</name>
</gene>
<keyword evidence="4" id="KW-1185">Reference proteome</keyword>
<dbReference type="EMBL" id="NCKW01004925">
    <property type="protein sequence ID" value="POM74138.1"/>
    <property type="molecule type" value="Genomic_DNA"/>
</dbReference>
<sequence>MTVHMIIDKKQGEAKIQKKRSKPVNWIVSDTGGEFYKTSMENWCASQGIKLVPYALDGSKSNPNIAKHDESHDEPFRASTKVLADALRNATYKSRLVQRDVPDTFELFFGRKPDIHHIKTFGALVYAHIPKRLRTKMAKTSEAGFLLGYLEDHIGCKVYFPQHHVSRVVYTVRVHEDILHRDRQATPKSVDHGWPSDQNGNEEEGDSDDEDDVNDFDNE</sequence>
<evidence type="ECO:0000259" key="2">
    <source>
        <dbReference type="Pfam" id="PF25597"/>
    </source>
</evidence>
<evidence type="ECO:0000313" key="4">
    <source>
        <dbReference type="Proteomes" id="UP000237271"/>
    </source>
</evidence>
<feature type="domain" description="Retroviral polymerase SH3-like" evidence="2">
    <location>
        <begin position="124"/>
        <end position="183"/>
    </location>
</feature>
<evidence type="ECO:0000256" key="1">
    <source>
        <dbReference type="SAM" id="MobiDB-lite"/>
    </source>
</evidence>
<dbReference type="InterPro" id="IPR039537">
    <property type="entry name" value="Retrotran_Ty1/copia-like"/>
</dbReference>
<evidence type="ECO:0000313" key="3">
    <source>
        <dbReference type="EMBL" id="POM74138.1"/>
    </source>
</evidence>
<reference evidence="3 4" key="1">
    <citation type="journal article" date="2017" name="Genome Biol. Evol.">
        <title>Phytophthora megakarya and P. palmivora, closely related causal agents of cacao black pod rot, underwent increases in genome sizes and gene numbers by different mechanisms.</title>
        <authorList>
            <person name="Ali S.S."/>
            <person name="Shao J."/>
            <person name="Lary D.J."/>
            <person name="Kronmiller B."/>
            <person name="Shen D."/>
            <person name="Strem M.D."/>
            <person name="Amoako-Attah I."/>
            <person name="Akrofi A.Y."/>
            <person name="Begoude B.A."/>
            <person name="Ten Hoopen G.M."/>
            <person name="Coulibaly K."/>
            <person name="Kebe B.I."/>
            <person name="Melnick R.L."/>
            <person name="Guiltinan M.J."/>
            <person name="Tyler B.M."/>
            <person name="Meinhardt L.W."/>
            <person name="Bailey B.A."/>
        </authorList>
    </citation>
    <scope>NUCLEOTIDE SEQUENCE [LARGE SCALE GENOMIC DNA]</scope>
    <source>
        <strain evidence="4">sbr112.9</strain>
    </source>
</reference>
<dbReference type="Pfam" id="PF25597">
    <property type="entry name" value="SH3_retrovirus"/>
    <property type="match status" value="1"/>
</dbReference>
<dbReference type="OrthoDB" id="7691805at2759"/>
<dbReference type="PANTHER" id="PTHR42648:SF28">
    <property type="entry name" value="TRANSPOSON-ENCODED PROTEIN WITH RIBONUCLEASE H-LIKE AND RETROVIRUS ZINC FINGER-LIKE DOMAINS"/>
    <property type="match status" value="1"/>
</dbReference>
<feature type="compositionally biased region" description="Basic and acidic residues" evidence="1">
    <location>
        <begin position="182"/>
        <end position="191"/>
    </location>
</feature>
<organism evidence="3 4">
    <name type="scientific">Phytophthora palmivora</name>
    <dbReference type="NCBI Taxonomy" id="4796"/>
    <lineage>
        <taxon>Eukaryota</taxon>
        <taxon>Sar</taxon>
        <taxon>Stramenopiles</taxon>
        <taxon>Oomycota</taxon>
        <taxon>Peronosporomycetes</taxon>
        <taxon>Peronosporales</taxon>
        <taxon>Peronosporaceae</taxon>
        <taxon>Phytophthora</taxon>
    </lineage>
</organism>
<comment type="caution">
    <text evidence="3">The sequence shown here is derived from an EMBL/GenBank/DDBJ whole genome shotgun (WGS) entry which is preliminary data.</text>
</comment>